<dbReference type="AlphaFoldDB" id="A0A328U0K1"/>
<comment type="caution">
    <text evidence="2">The sequence shown here is derived from an EMBL/GenBank/DDBJ whole genome shotgun (WGS) entry which is preliminary data.</text>
</comment>
<dbReference type="PANTHER" id="PTHR21310">
    <property type="entry name" value="AMINOGLYCOSIDE PHOSPHOTRANSFERASE-RELATED-RELATED"/>
    <property type="match status" value="1"/>
</dbReference>
<evidence type="ECO:0000313" key="2">
    <source>
        <dbReference type="EMBL" id="RAP73504.1"/>
    </source>
</evidence>
<dbReference type="InterPro" id="IPR002575">
    <property type="entry name" value="Aminoglycoside_PTrfase"/>
</dbReference>
<sequence length="310" mass="34692">MLKWVIDHVHPEAVVLRARRLYGGVSSLVHEITLLAGGEETSLVLRQFDNAEWVQNEPDLPLHEAASLRRAQMAAGVPTPRVIAYDETGSQCGMMAILMTRLEGEVVLEPSDQARWLDGMARALARIHAVDADDFPWTYYTYCDVSTLDTSSWSAVPEQWREAARIVLKGRPPFTKRFIHRDYHPTNMLWSGGEVSGIVDWPNGCIGPAGVDVGHCRVNLAQLYGVETADEFLSRYRSYAGASFEYDPYWDLVSLIDCAYWTPEVYPGWTALGMAGLTTELIIERLDSYLLSLLTKVDGPIPIPMEEDGE</sequence>
<gene>
    <name evidence="2" type="ORF">DL346_27245</name>
</gene>
<evidence type="ECO:0000259" key="1">
    <source>
        <dbReference type="Pfam" id="PF01636"/>
    </source>
</evidence>
<dbReference type="SUPFAM" id="SSF56112">
    <property type="entry name" value="Protein kinase-like (PK-like)"/>
    <property type="match status" value="1"/>
</dbReference>
<dbReference type="GO" id="GO:0016740">
    <property type="term" value="F:transferase activity"/>
    <property type="evidence" value="ECO:0007669"/>
    <property type="project" value="UniProtKB-KW"/>
</dbReference>
<dbReference type="Proteomes" id="UP000249260">
    <property type="component" value="Unassembled WGS sequence"/>
</dbReference>
<feature type="domain" description="Aminoglycoside phosphotransferase" evidence="1">
    <location>
        <begin position="26"/>
        <end position="237"/>
    </location>
</feature>
<protein>
    <submittedName>
        <fullName evidence="2">Aminoglycoside phosphotransferase family protein</fullName>
    </submittedName>
</protein>
<accession>A0A328U0K1</accession>
<name>A0A328U0K1_9BACL</name>
<dbReference type="EMBL" id="QLUW01000007">
    <property type="protein sequence ID" value="RAP73504.1"/>
    <property type="molecule type" value="Genomic_DNA"/>
</dbReference>
<dbReference type="OrthoDB" id="334783at2"/>
<dbReference type="InterPro" id="IPR011009">
    <property type="entry name" value="Kinase-like_dom_sf"/>
</dbReference>
<keyword evidence="3" id="KW-1185">Reference proteome</keyword>
<proteinExistence type="predicted"/>
<dbReference type="Gene3D" id="3.90.1200.10">
    <property type="match status" value="1"/>
</dbReference>
<evidence type="ECO:0000313" key="3">
    <source>
        <dbReference type="Proteomes" id="UP000249260"/>
    </source>
</evidence>
<organism evidence="2 3">
    <name type="scientific">Paenibacillus montanisoli</name>
    <dbReference type="NCBI Taxonomy" id="2081970"/>
    <lineage>
        <taxon>Bacteria</taxon>
        <taxon>Bacillati</taxon>
        <taxon>Bacillota</taxon>
        <taxon>Bacilli</taxon>
        <taxon>Bacillales</taxon>
        <taxon>Paenibacillaceae</taxon>
        <taxon>Paenibacillus</taxon>
    </lineage>
</organism>
<keyword evidence="2" id="KW-0808">Transferase</keyword>
<dbReference type="InterPro" id="IPR051678">
    <property type="entry name" value="AGP_Transferase"/>
</dbReference>
<reference evidence="2 3" key="1">
    <citation type="submission" date="2018-06" db="EMBL/GenBank/DDBJ databases">
        <title>Paenibacillus montanisoli sp. nov., isolated from mountain area soil.</title>
        <authorList>
            <person name="Wu M."/>
        </authorList>
    </citation>
    <scope>NUCLEOTIDE SEQUENCE [LARGE SCALE GENOMIC DNA]</scope>
    <source>
        <strain evidence="2 3">RA17</strain>
    </source>
</reference>
<dbReference type="Pfam" id="PF01636">
    <property type="entry name" value="APH"/>
    <property type="match status" value="1"/>
</dbReference>